<keyword evidence="3" id="KW-1185">Reference proteome</keyword>
<evidence type="ECO:0000256" key="1">
    <source>
        <dbReference type="SAM" id="Phobius"/>
    </source>
</evidence>
<name>C9LPE2_9FIRM</name>
<dbReference type="HOGENOM" id="CLU_2665212_0_0_9"/>
<keyword evidence="1" id="KW-0472">Membrane</keyword>
<dbReference type="AlphaFoldDB" id="C9LPE2"/>
<evidence type="ECO:0000313" key="2">
    <source>
        <dbReference type="EMBL" id="EEW97428.1"/>
    </source>
</evidence>
<accession>C9LPE2</accession>
<protein>
    <submittedName>
        <fullName evidence="2">Uncharacterized protein</fullName>
    </submittedName>
</protein>
<feature type="transmembrane region" description="Helical" evidence="1">
    <location>
        <begin position="12"/>
        <end position="30"/>
    </location>
</feature>
<sequence>MKKNGNPQKGIFILFLFYSVASFLSFAIFINSCSDTILKNIALFQHTKKHPFRDASQIPDRACPGKREFLFAFFC</sequence>
<reference evidence="2" key="1">
    <citation type="submission" date="2009-09" db="EMBL/GenBank/DDBJ databases">
        <authorList>
            <person name="Weinstock G."/>
            <person name="Sodergren E."/>
            <person name="Clifton S."/>
            <person name="Fulton L."/>
            <person name="Fulton B."/>
            <person name="Courtney L."/>
            <person name="Fronick C."/>
            <person name="Harrison M."/>
            <person name="Strong C."/>
            <person name="Farmer C."/>
            <person name="Delahaunty K."/>
            <person name="Markovic C."/>
            <person name="Hall O."/>
            <person name="Minx P."/>
            <person name="Tomlinson C."/>
            <person name="Mitreva M."/>
            <person name="Nelson J."/>
            <person name="Hou S."/>
            <person name="Wollam A."/>
            <person name="Pepin K.H."/>
            <person name="Johnson M."/>
            <person name="Bhonagiri V."/>
            <person name="Nash W.E."/>
            <person name="Warren W."/>
            <person name="Chinwalla A."/>
            <person name="Mardis E.R."/>
            <person name="Wilson R.K."/>
        </authorList>
    </citation>
    <scope>NUCLEOTIDE SEQUENCE [LARGE SCALE GENOMIC DNA]</scope>
    <source>
        <strain evidence="2">DSM 15470</strain>
    </source>
</reference>
<proteinExistence type="predicted"/>
<gene>
    <name evidence="2" type="ORF">GCWU000321_01421</name>
</gene>
<dbReference type="STRING" id="592028.GCWU000321_01421"/>
<keyword evidence="1" id="KW-0812">Transmembrane</keyword>
<keyword evidence="1" id="KW-1133">Transmembrane helix</keyword>
<evidence type="ECO:0000313" key="3">
    <source>
        <dbReference type="Proteomes" id="UP000004736"/>
    </source>
</evidence>
<dbReference type="Proteomes" id="UP000004736">
    <property type="component" value="Unassembled WGS sequence"/>
</dbReference>
<comment type="caution">
    <text evidence="2">The sequence shown here is derived from an EMBL/GenBank/DDBJ whole genome shotgun (WGS) entry which is preliminary data.</text>
</comment>
<organism evidence="2 3">
    <name type="scientific">Dialister invisus DSM 15470</name>
    <dbReference type="NCBI Taxonomy" id="592028"/>
    <lineage>
        <taxon>Bacteria</taxon>
        <taxon>Bacillati</taxon>
        <taxon>Bacillota</taxon>
        <taxon>Negativicutes</taxon>
        <taxon>Veillonellales</taxon>
        <taxon>Veillonellaceae</taxon>
        <taxon>Dialister</taxon>
    </lineage>
</organism>
<dbReference type="EMBL" id="ACIM02000001">
    <property type="protein sequence ID" value="EEW97428.1"/>
    <property type="molecule type" value="Genomic_DNA"/>
</dbReference>